<dbReference type="Proteomes" id="UP000281553">
    <property type="component" value="Unassembled WGS sequence"/>
</dbReference>
<proteinExistence type="predicted"/>
<feature type="non-terminal residue" evidence="1">
    <location>
        <position position="60"/>
    </location>
</feature>
<sequence length="60" mass="6961">MTVHLDVNAIQADGSLRAVFKVSVNILDLDDNQPQFDQPVWQRQLKEALYRQGRRIDLPK</sequence>
<organism evidence="1 2">
    <name type="scientific">Dibothriocephalus latus</name>
    <name type="common">Fish tapeworm</name>
    <name type="synonym">Diphyllobothrium latum</name>
    <dbReference type="NCBI Taxonomy" id="60516"/>
    <lineage>
        <taxon>Eukaryota</taxon>
        <taxon>Metazoa</taxon>
        <taxon>Spiralia</taxon>
        <taxon>Lophotrochozoa</taxon>
        <taxon>Platyhelminthes</taxon>
        <taxon>Cestoda</taxon>
        <taxon>Eucestoda</taxon>
        <taxon>Diphyllobothriidea</taxon>
        <taxon>Diphyllobothriidae</taxon>
        <taxon>Dibothriocephalus</taxon>
    </lineage>
</organism>
<accession>A0A3P7QXB2</accession>
<gene>
    <name evidence="1" type="ORF">DILT_LOCUS17056</name>
</gene>
<dbReference type="OrthoDB" id="6079678at2759"/>
<dbReference type="AlphaFoldDB" id="A0A3P7QXB2"/>
<reference evidence="1 2" key="1">
    <citation type="submission" date="2018-11" db="EMBL/GenBank/DDBJ databases">
        <authorList>
            <consortium name="Pathogen Informatics"/>
        </authorList>
    </citation>
    <scope>NUCLEOTIDE SEQUENCE [LARGE SCALE GENOMIC DNA]</scope>
</reference>
<evidence type="ECO:0000313" key="1">
    <source>
        <dbReference type="EMBL" id="VDN36522.1"/>
    </source>
</evidence>
<evidence type="ECO:0000313" key="2">
    <source>
        <dbReference type="Proteomes" id="UP000281553"/>
    </source>
</evidence>
<protein>
    <recommendedName>
        <fullName evidence="3">Cadherin domain-containing protein</fullName>
    </recommendedName>
</protein>
<name>A0A3P7QXB2_DIBLA</name>
<evidence type="ECO:0008006" key="3">
    <source>
        <dbReference type="Google" id="ProtNLM"/>
    </source>
</evidence>
<dbReference type="EMBL" id="UYRU01089041">
    <property type="protein sequence ID" value="VDN36522.1"/>
    <property type="molecule type" value="Genomic_DNA"/>
</dbReference>
<keyword evidence="2" id="KW-1185">Reference proteome</keyword>